<keyword evidence="4 7" id="KW-0863">Zinc-finger</keyword>
<comment type="caution">
    <text evidence="10">The sequence shown here is derived from an EMBL/GenBank/DDBJ whole genome shotgun (WGS) entry which is preliminary data.</text>
</comment>
<dbReference type="Proteomes" id="UP000271974">
    <property type="component" value="Unassembled WGS sequence"/>
</dbReference>
<dbReference type="InterPro" id="IPR036236">
    <property type="entry name" value="Znf_C2H2_sf"/>
</dbReference>
<evidence type="ECO:0000313" key="10">
    <source>
        <dbReference type="EMBL" id="RUS79737.1"/>
    </source>
</evidence>
<dbReference type="Gene3D" id="3.30.160.60">
    <property type="entry name" value="Classic Zinc Finger"/>
    <property type="match status" value="2"/>
</dbReference>
<comment type="subcellular location">
    <subcellularLocation>
        <location evidence="1">Nucleus</location>
    </subcellularLocation>
</comment>
<dbReference type="GO" id="GO:0008270">
    <property type="term" value="F:zinc ion binding"/>
    <property type="evidence" value="ECO:0007669"/>
    <property type="project" value="UniProtKB-KW"/>
</dbReference>
<feature type="region of interest" description="Disordered" evidence="8">
    <location>
        <begin position="451"/>
        <end position="492"/>
    </location>
</feature>
<evidence type="ECO:0000256" key="1">
    <source>
        <dbReference type="ARBA" id="ARBA00004123"/>
    </source>
</evidence>
<evidence type="ECO:0000313" key="11">
    <source>
        <dbReference type="Proteomes" id="UP000271974"/>
    </source>
</evidence>
<dbReference type="GO" id="GO:0001228">
    <property type="term" value="F:DNA-binding transcription activator activity, RNA polymerase II-specific"/>
    <property type="evidence" value="ECO:0007669"/>
    <property type="project" value="TreeGrafter"/>
</dbReference>
<name>A0A433TDP7_ELYCH</name>
<evidence type="ECO:0000256" key="8">
    <source>
        <dbReference type="SAM" id="MobiDB-lite"/>
    </source>
</evidence>
<dbReference type="AlphaFoldDB" id="A0A433TDP7"/>
<dbReference type="PANTHER" id="PTHR24376">
    <property type="entry name" value="ZINC FINGER PROTEIN"/>
    <property type="match status" value="1"/>
</dbReference>
<dbReference type="SMART" id="SM00355">
    <property type="entry name" value="ZnF_C2H2"/>
    <property type="match status" value="10"/>
</dbReference>
<accession>A0A433TDP7</accession>
<dbReference type="PROSITE" id="PS50157">
    <property type="entry name" value="ZINC_FINGER_C2H2_2"/>
    <property type="match status" value="2"/>
</dbReference>
<keyword evidence="3" id="KW-0677">Repeat</keyword>
<keyword evidence="5" id="KW-0862">Zinc</keyword>
<dbReference type="PROSITE" id="PS00028">
    <property type="entry name" value="ZINC_FINGER_C2H2_1"/>
    <property type="match status" value="8"/>
</dbReference>
<feature type="compositionally biased region" description="Low complexity" evidence="8">
    <location>
        <begin position="465"/>
        <end position="492"/>
    </location>
</feature>
<evidence type="ECO:0000256" key="4">
    <source>
        <dbReference type="ARBA" id="ARBA00022771"/>
    </source>
</evidence>
<dbReference type="OrthoDB" id="6071361at2759"/>
<feature type="non-terminal residue" evidence="10">
    <location>
        <position position="1"/>
    </location>
</feature>
<dbReference type="GO" id="GO:0000978">
    <property type="term" value="F:RNA polymerase II cis-regulatory region sequence-specific DNA binding"/>
    <property type="evidence" value="ECO:0007669"/>
    <property type="project" value="TreeGrafter"/>
</dbReference>
<feature type="domain" description="C2H2-type" evidence="9">
    <location>
        <begin position="252"/>
        <end position="284"/>
    </location>
</feature>
<feature type="domain" description="C2H2-type" evidence="9">
    <location>
        <begin position="341"/>
        <end position="364"/>
    </location>
</feature>
<reference evidence="10 11" key="1">
    <citation type="submission" date="2019-01" db="EMBL/GenBank/DDBJ databases">
        <title>A draft genome assembly of the solar-powered sea slug Elysia chlorotica.</title>
        <authorList>
            <person name="Cai H."/>
            <person name="Li Q."/>
            <person name="Fang X."/>
            <person name="Li J."/>
            <person name="Curtis N.E."/>
            <person name="Altenburger A."/>
            <person name="Shibata T."/>
            <person name="Feng M."/>
            <person name="Maeda T."/>
            <person name="Schwartz J.A."/>
            <person name="Shigenobu S."/>
            <person name="Lundholm N."/>
            <person name="Nishiyama T."/>
            <person name="Yang H."/>
            <person name="Hasebe M."/>
            <person name="Li S."/>
            <person name="Pierce S.K."/>
            <person name="Wang J."/>
        </authorList>
    </citation>
    <scope>NUCLEOTIDE SEQUENCE [LARGE SCALE GENOMIC DNA]</scope>
    <source>
        <strain evidence="10">EC2010</strain>
        <tissue evidence="10">Whole organism of an adult</tissue>
    </source>
</reference>
<protein>
    <recommendedName>
        <fullName evidence="9">C2H2-type domain-containing protein</fullName>
    </recommendedName>
</protein>
<organism evidence="10 11">
    <name type="scientific">Elysia chlorotica</name>
    <name type="common">Eastern emerald elysia</name>
    <name type="synonym">Sea slug</name>
    <dbReference type="NCBI Taxonomy" id="188477"/>
    <lineage>
        <taxon>Eukaryota</taxon>
        <taxon>Metazoa</taxon>
        <taxon>Spiralia</taxon>
        <taxon>Lophotrochozoa</taxon>
        <taxon>Mollusca</taxon>
        <taxon>Gastropoda</taxon>
        <taxon>Heterobranchia</taxon>
        <taxon>Euthyneura</taxon>
        <taxon>Panpulmonata</taxon>
        <taxon>Sacoglossa</taxon>
        <taxon>Placobranchoidea</taxon>
        <taxon>Plakobranchidae</taxon>
        <taxon>Elysia</taxon>
    </lineage>
</organism>
<evidence type="ECO:0000256" key="5">
    <source>
        <dbReference type="ARBA" id="ARBA00022833"/>
    </source>
</evidence>
<evidence type="ECO:0000256" key="7">
    <source>
        <dbReference type="PROSITE-ProRule" id="PRU00042"/>
    </source>
</evidence>
<dbReference type="InterPro" id="IPR013087">
    <property type="entry name" value="Znf_C2H2_type"/>
</dbReference>
<feature type="compositionally biased region" description="Acidic residues" evidence="8">
    <location>
        <begin position="451"/>
        <end position="463"/>
    </location>
</feature>
<gene>
    <name evidence="10" type="ORF">EGW08_012510</name>
</gene>
<sequence>DAHAAESSGPGPGLPNCCFCLRLFPNEPLLLRHIQTAHQFSWIQSQSLLGALHNQVDQASARCSSMWLFSGDPAVVSKKGMFSCPVCQPSEPSDPALMLSSELELRRHMLLCHSVSLDKDQSSHCFSKSMMQENQHLYSDSVHFPDPQGSACHSYPNQEHVCQLCLARFPDLQQLEMHLQISHKPASQAQRFHSADSVIESMPIPHSRFSTDNQRSLLANCLLCSKCNTAHRDRSSLLCHTLKVHPELNELNICRLCDRLFNNNVGLHRHLKKAHGLSHSGTLKCPFCPAWLPSMELASIHRVTLHTGALPVHCPFCGAGFQGMHGMYNHVRLHHLQTESYVCPECQATFTGNRALSDHARKIHGMTAQALRESLHSANSTTYCCPFCSTTLSRTYELAMHVINAHSDPLLPRRCHICLQAFVSNPILKIHLAGAHGIELDEGLGEDIPEEEVDEEDMDEDEVGQSFLHQQQQQQQHHQSQHHILQQQQNQQHQSLQVQQGQQLQQNQQLCMFQQEQQHHILKHQHQQQQAQQHQNQHCLLQQHQTQQQQEQHCLLQQQQQEQHCLLQQPQQQELLHQPQTVDQFPDFDESHGDQVEDDHALKEVDDERMEDGKFSHQSHSFEEQDVLETQEAGRFLEELQETSGINCLDENSQVLSLPMEQTAVSGQMFSGCTSLEDEVQLLSSHGKDLNLSGVDYLETLANDSIAVGADVVATGAIAASKTQIIRGQDPLELPYQFEIDGVLYQLAPAIGSSVHQDEPMDTASAITEGLVYLLQQ</sequence>
<evidence type="ECO:0000256" key="3">
    <source>
        <dbReference type="ARBA" id="ARBA00022737"/>
    </source>
</evidence>
<dbReference type="GO" id="GO:0005634">
    <property type="term" value="C:nucleus"/>
    <property type="evidence" value="ECO:0007669"/>
    <property type="project" value="UniProtKB-SubCell"/>
</dbReference>
<keyword evidence="11" id="KW-1185">Reference proteome</keyword>
<evidence type="ECO:0000256" key="2">
    <source>
        <dbReference type="ARBA" id="ARBA00022723"/>
    </source>
</evidence>
<dbReference type="PANTHER" id="PTHR24376:SF235">
    <property type="entry name" value="C2H2-TYPE DOMAIN-CONTAINING PROTEIN"/>
    <property type="match status" value="1"/>
</dbReference>
<evidence type="ECO:0000256" key="6">
    <source>
        <dbReference type="ARBA" id="ARBA00023242"/>
    </source>
</evidence>
<dbReference type="EMBL" id="RQTK01000431">
    <property type="protein sequence ID" value="RUS79737.1"/>
    <property type="molecule type" value="Genomic_DNA"/>
</dbReference>
<dbReference type="Pfam" id="PF13912">
    <property type="entry name" value="zf-C2H2_6"/>
    <property type="match status" value="1"/>
</dbReference>
<keyword evidence="2" id="KW-0479">Metal-binding</keyword>
<evidence type="ECO:0000259" key="9">
    <source>
        <dbReference type="PROSITE" id="PS50157"/>
    </source>
</evidence>
<keyword evidence="6" id="KW-0539">Nucleus</keyword>
<proteinExistence type="predicted"/>
<dbReference type="STRING" id="188477.A0A433TDP7"/>
<dbReference type="SUPFAM" id="SSF57667">
    <property type="entry name" value="beta-beta-alpha zinc fingers"/>
    <property type="match status" value="1"/>
</dbReference>